<feature type="compositionally biased region" description="Basic and acidic residues" evidence="1">
    <location>
        <begin position="10"/>
        <end position="21"/>
    </location>
</feature>
<protein>
    <submittedName>
        <fullName evidence="2">Uncharacterized protein</fullName>
    </submittedName>
</protein>
<evidence type="ECO:0000313" key="2">
    <source>
        <dbReference type="EMBL" id="QNR25126.1"/>
    </source>
</evidence>
<organism evidence="2 3">
    <name type="scientific">Croceimicrobium hydrocarbonivorans</name>
    <dbReference type="NCBI Taxonomy" id="2761580"/>
    <lineage>
        <taxon>Bacteria</taxon>
        <taxon>Pseudomonadati</taxon>
        <taxon>Bacteroidota</taxon>
        <taxon>Flavobacteriia</taxon>
        <taxon>Flavobacteriales</taxon>
        <taxon>Owenweeksiaceae</taxon>
        <taxon>Croceimicrobium</taxon>
    </lineage>
</organism>
<dbReference type="RefSeq" id="WP_210759651.1">
    <property type="nucleotide sequence ID" value="NZ_CP060139.1"/>
</dbReference>
<dbReference type="EMBL" id="CP060139">
    <property type="protein sequence ID" value="QNR25126.1"/>
    <property type="molecule type" value="Genomic_DNA"/>
</dbReference>
<gene>
    <name evidence="2" type="ORF">H4K34_04620</name>
</gene>
<feature type="region of interest" description="Disordered" evidence="1">
    <location>
        <begin position="1"/>
        <end position="21"/>
    </location>
</feature>
<dbReference type="Proteomes" id="UP000516305">
    <property type="component" value="Chromosome"/>
</dbReference>
<keyword evidence="3" id="KW-1185">Reference proteome</keyword>
<name>A0A7H0VHC8_9FLAO</name>
<evidence type="ECO:0000313" key="3">
    <source>
        <dbReference type="Proteomes" id="UP000516305"/>
    </source>
</evidence>
<proteinExistence type="predicted"/>
<dbReference type="KEGG" id="chyd:H4K34_04620"/>
<sequence>MLELPPTVRIPREDETPPDKSVRERLKKYTTANIVEGYSLSKNLKTSDSPLFDFYAEINVNNSRLWNLVSNLASLFPENLSLIFGYDSDHLFYGNYREKHSILTEIEPFKRELVQDGFMEWGLIYHDENRLVEIFVKGPKYLQCWGDNLQAFLEIIETFGLNEIPNLEFIDEYPKVIESLWHMDNSVYQTSELIEKLKEKNCG</sequence>
<evidence type="ECO:0000256" key="1">
    <source>
        <dbReference type="SAM" id="MobiDB-lite"/>
    </source>
</evidence>
<dbReference type="AlphaFoldDB" id="A0A7H0VHC8"/>
<accession>A0A7H0VHC8</accession>
<reference evidence="2 3" key="1">
    <citation type="submission" date="2020-08" db="EMBL/GenBank/DDBJ databases">
        <title>Croceimicrobium hydrocarbonivorans gen. nov., sp. nov., a novel marine bacterium isolated from a bacterial consortium that degrades polyethylene terephthalate.</title>
        <authorList>
            <person name="Liu R."/>
        </authorList>
    </citation>
    <scope>NUCLEOTIDE SEQUENCE [LARGE SCALE GENOMIC DNA]</scope>
    <source>
        <strain evidence="2 3">A20-9</strain>
    </source>
</reference>